<feature type="chain" id="PRO_5045160865" evidence="3">
    <location>
        <begin position="35"/>
        <end position="437"/>
    </location>
</feature>
<keyword evidence="5" id="KW-1185">Reference proteome</keyword>
<keyword evidence="2" id="KW-1133">Transmembrane helix</keyword>
<gene>
    <name evidence="4" type="ORF">GCM10010326_51860</name>
</gene>
<feature type="signal peptide" evidence="3">
    <location>
        <begin position="1"/>
        <end position="34"/>
    </location>
</feature>
<keyword evidence="2" id="KW-0472">Membrane</keyword>
<dbReference type="Proteomes" id="UP000600946">
    <property type="component" value="Unassembled WGS sequence"/>
</dbReference>
<dbReference type="EMBL" id="BMUU01000009">
    <property type="protein sequence ID" value="GGY51078.1"/>
    <property type="molecule type" value="Genomic_DNA"/>
</dbReference>
<sequence>MRTRHGRVGATARRIGAAAAALGALLATPGPAQAAGPIPSYRFPEGVRDVAGGARNTEGPVLRADTAYRSVIKPGGKLYFQLVLDGVKDAYASVVALPGPTGAKLAYGDSVKVSIQDADGDDCDSQRRSIGSAQYPHPIAASAYRALRKSLSTCQEPGTYYMVVERESDAASTPADWALDLRYTTEPVRSGTGPSSAPSGWPSASPAPPTDTPRQVHGGTGFHDAAALSQGQWRDSIRPGETLFFQVPLEWGQQLFAAGALGSLASAKDGYVGTALSLQLYNPVLGPVTGASAPYDGRQKQAALEPLAPVAYENRYAPADDTSAMRVNGAYYLAVSLSPDVGRTFGNGPYDLTLRLTVAGSAQSGPVYAGPAPDFGAGGAASGGSSAHADTMKLVATLGIGTGTVLVAGLGVWTLVARRRVAAAGRGPQGFGPPGAW</sequence>
<evidence type="ECO:0000313" key="4">
    <source>
        <dbReference type="EMBL" id="GGY51078.1"/>
    </source>
</evidence>
<evidence type="ECO:0000256" key="3">
    <source>
        <dbReference type="SAM" id="SignalP"/>
    </source>
</evidence>
<feature type="compositionally biased region" description="Low complexity" evidence="1">
    <location>
        <begin position="190"/>
        <end position="204"/>
    </location>
</feature>
<comment type="caution">
    <text evidence="4">The sequence shown here is derived from an EMBL/GenBank/DDBJ whole genome shotgun (WGS) entry which is preliminary data.</text>
</comment>
<feature type="region of interest" description="Disordered" evidence="1">
    <location>
        <begin position="186"/>
        <end position="222"/>
    </location>
</feature>
<evidence type="ECO:0000256" key="1">
    <source>
        <dbReference type="SAM" id="MobiDB-lite"/>
    </source>
</evidence>
<protein>
    <submittedName>
        <fullName evidence="4">Uncharacterized protein</fullName>
    </submittedName>
</protein>
<accession>A0ABQ3AIC4</accession>
<dbReference type="RefSeq" id="WP_190028377.1">
    <property type="nucleotide sequence ID" value="NZ_BMUU01000009.1"/>
</dbReference>
<dbReference type="GeneID" id="96293110"/>
<feature type="transmembrane region" description="Helical" evidence="2">
    <location>
        <begin position="394"/>
        <end position="416"/>
    </location>
</feature>
<reference evidence="5" key="1">
    <citation type="journal article" date="2019" name="Int. J. Syst. Evol. Microbiol.">
        <title>The Global Catalogue of Microorganisms (GCM) 10K type strain sequencing project: providing services to taxonomists for standard genome sequencing and annotation.</title>
        <authorList>
            <consortium name="The Broad Institute Genomics Platform"/>
            <consortium name="The Broad Institute Genome Sequencing Center for Infectious Disease"/>
            <person name="Wu L."/>
            <person name="Ma J."/>
        </authorList>
    </citation>
    <scope>NUCLEOTIDE SEQUENCE [LARGE SCALE GENOMIC DNA]</scope>
    <source>
        <strain evidence="5">JCM 4594</strain>
    </source>
</reference>
<proteinExistence type="predicted"/>
<organism evidence="4 5">
    <name type="scientific">Streptomyces xanthochromogenes</name>
    <dbReference type="NCBI Taxonomy" id="67384"/>
    <lineage>
        <taxon>Bacteria</taxon>
        <taxon>Bacillati</taxon>
        <taxon>Actinomycetota</taxon>
        <taxon>Actinomycetes</taxon>
        <taxon>Kitasatosporales</taxon>
        <taxon>Streptomycetaceae</taxon>
        <taxon>Streptomyces</taxon>
    </lineage>
</organism>
<evidence type="ECO:0000256" key="2">
    <source>
        <dbReference type="SAM" id="Phobius"/>
    </source>
</evidence>
<keyword evidence="2" id="KW-0812">Transmembrane</keyword>
<keyword evidence="3" id="KW-0732">Signal</keyword>
<name>A0ABQ3AIC4_9ACTN</name>
<evidence type="ECO:0000313" key="5">
    <source>
        <dbReference type="Proteomes" id="UP000600946"/>
    </source>
</evidence>